<gene>
    <name evidence="6" type="ORF">EGT67_22025</name>
</gene>
<evidence type="ECO:0000256" key="4">
    <source>
        <dbReference type="SAM" id="MobiDB-lite"/>
    </source>
</evidence>
<keyword evidence="7" id="KW-1185">Reference proteome</keyword>
<organism evidence="6 7">
    <name type="scientific">Prescottella agglutinans</name>
    <dbReference type="NCBI Taxonomy" id="1644129"/>
    <lineage>
        <taxon>Bacteria</taxon>
        <taxon>Bacillati</taxon>
        <taxon>Actinomycetota</taxon>
        <taxon>Actinomycetes</taxon>
        <taxon>Mycobacteriales</taxon>
        <taxon>Nocardiaceae</taxon>
        <taxon>Prescottella</taxon>
    </lineage>
</organism>
<keyword evidence="5" id="KW-0472">Membrane</keyword>
<dbReference type="PANTHER" id="PTHR43630">
    <property type="entry name" value="POLY-BETA-1,6-N-ACETYL-D-GLUCOSAMINE SYNTHASE"/>
    <property type="match status" value="1"/>
</dbReference>
<keyword evidence="5" id="KW-1133">Transmembrane helix</keyword>
<dbReference type="Proteomes" id="UP000286208">
    <property type="component" value="Unassembled WGS sequence"/>
</dbReference>
<feature type="transmembrane region" description="Helical" evidence="5">
    <location>
        <begin position="106"/>
        <end position="129"/>
    </location>
</feature>
<dbReference type="AlphaFoldDB" id="A0A438B8I6"/>
<dbReference type="Pfam" id="PF13641">
    <property type="entry name" value="Glyco_tranf_2_3"/>
    <property type="match status" value="1"/>
</dbReference>
<reference evidence="6 7" key="1">
    <citation type="submission" date="2018-11" db="EMBL/GenBank/DDBJ databases">
        <title>Rhodococcus spongicola sp. nov. and Rhodococcus xishaensis sp. nov. from marine sponges.</title>
        <authorList>
            <person name="Li L."/>
            <person name="Lin H.W."/>
        </authorList>
    </citation>
    <scope>NUCLEOTIDE SEQUENCE [LARGE SCALE GENOMIC DNA]</scope>
    <source>
        <strain evidence="6 7">CCTCC AB2014297</strain>
    </source>
</reference>
<feature type="region of interest" description="Disordered" evidence="4">
    <location>
        <begin position="601"/>
        <end position="630"/>
    </location>
</feature>
<evidence type="ECO:0000256" key="3">
    <source>
        <dbReference type="ARBA" id="ARBA00022679"/>
    </source>
</evidence>
<dbReference type="InterPro" id="IPR029044">
    <property type="entry name" value="Nucleotide-diphossugar_trans"/>
</dbReference>
<feature type="transmembrane region" description="Helical" evidence="5">
    <location>
        <begin position="516"/>
        <end position="535"/>
    </location>
</feature>
<evidence type="ECO:0000313" key="7">
    <source>
        <dbReference type="Proteomes" id="UP000286208"/>
    </source>
</evidence>
<name>A0A438B8I6_9NOCA</name>
<feature type="transmembrane region" description="Helical" evidence="5">
    <location>
        <begin position="215"/>
        <end position="237"/>
    </location>
</feature>
<dbReference type="CDD" id="cd06423">
    <property type="entry name" value="CESA_like"/>
    <property type="match status" value="1"/>
</dbReference>
<dbReference type="OrthoDB" id="9797391at2"/>
<feature type="transmembrane region" description="Helical" evidence="5">
    <location>
        <begin position="39"/>
        <end position="59"/>
    </location>
</feature>
<feature type="transmembrane region" description="Helical" evidence="5">
    <location>
        <begin position="541"/>
        <end position="562"/>
    </location>
</feature>
<feature type="transmembrane region" description="Helical" evidence="5">
    <location>
        <begin position="135"/>
        <end position="160"/>
    </location>
</feature>
<dbReference type="EMBL" id="RKLP01000013">
    <property type="protein sequence ID" value="RVW07241.1"/>
    <property type="molecule type" value="Genomic_DNA"/>
</dbReference>
<comment type="similarity">
    <text evidence="1">Belongs to the glycosyltransferase 2 family.</text>
</comment>
<keyword evidence="3 6" id="KW-0808">Transferase</keyword>
<evidence type="ECO:0000256" key="1">
    <source>
        <dbReference type="ARBA" id="ARBA00006739"/>
    </source>
</evidence>
<keyword evidence="2" id="KW-0328">Glycosyltransferase</keyword>
<feature type="compositionally biased region" description="Basic residues" evidence="4">
    <location>
        <begin position="601"/>
        <end position="610"/>
    </location>
</feature>
<protein>
    <submittedName>
        <fullName evidence="6">Glycosyltransferase family 2 protein</fullName>
    </submittedName>
</protein>
<feature type="transmembrane region" description="Helical" evidence="5">
    <location>
        <begin position="574"/>
        <end position="594"/>
    </location>
</feature>
<sequence length="630" mass="68222">MTTAPPPPEIAAISDHFRSVDSAPKGYAVDRPASAANGFLVTFAAIGILVLCARTLLIHTGFADLPRDLVLFSHGQGNVVFPLRMFLVVFFVTYAAFAYSNRWRRAFIGASLLGKFAVFCVVVDVGAWILHDSGIVSISAFGLQMISGLAALAIFPHTILRQAHLPDRTPMPANPGTPVRAFVIWFGCLAGSILATAVALRFLADVVGVLKDWAILGGVGAGVFLVQQLFAVSTAFFGARELNRSRTAGMGFEPPAAILVPAHNEAHSIGATIASVDEAAATYPGRIRIYVVNNASSDATHAVARQAIDDCINITGEVLECPTPGKAIALNMGIAHITEDFVVRIDADTVIGPGCLQTAMAHFVDPTVGSVGGMPMPATETTWIDKVRLVEVFMRHGFFQVSLDGYQGVLGVPGMFTVYRRSKVIEVGGMVEGMNGEDTDICMRLTAAGYRSVADPAAVYHSETPASYAHLREQRTRWFRSIYHLSARNGAILFDRRSMTGTFVLPFQLVNAARRAMLGPLLLFAVVTELFFHATFTTMRWQPVVATLLGMSMFVTIGVCLVRRPSAVKYVPAYLGFRVLRSYFTLLSALTLVYPPMHPRLSGRPRRNRPGRVTVDPREGAPRRTAHMIG</sequence>
<dbReference type="PANTHER" id="PTHR43630:SF1">
    <property type="entry name" value="POLY-BETA-1,6-N-ACETYL-D-GLUCOSAMINE SYNTHASE"/>
    <property type="match status" value="1"/>
</dbReference>
<feature type="transmembrane region" description="Helical" evidence="5">
    <location>
        <begin position="79"/>
        <end position="99"/>
    </location>
</feature>
<proteinExistence type="inferred from homology"/>
<feature type="transmembrane region" description="Helical" evidence="5">
    <location>
        <begin position="181"/>
        <end position="203"/>
    </location>
</feature>
<dbReference type="RefSeq" id="WP_127918238.1">
    <property type="nucleotide sequence ID" value="NZ_RKLP01000013.1"/>
</dbReference>
<evidence type="ECO:0000256" key="5">
    <source>
        <dbReference type="SAM" id="Phobius"/>
    </source>
</evidence>
<dbReference type="GO" id="GO:0016757">
    <property type="term" value="F:glycosyltransferase activity"/>
    <property type="evidence" value="ECO:0007669"/>
    <property type="project" value="UniProtKB-KW"/>
</dbReference>
<dbReference type="Gene3D" id="3.90.550.10">
    <property type="entry name" value="Spore Coat Polysaccharide Biosynthesis Protein SpsA, Chain A"/>
    <property type="match status" value="1"/>
</dbReference>
<evidence type="ECO:0000313" key="6">
    <source>
        <dbReference type="EMBL" id="RVW07241.1"/>
    </source>
</evidence>
<evidence type="ECO:0000256" key="2">
    <source>
        <dbReference type="ARBA" id="ARBA00022676"/>
    </source>
</evidence>
<keyword evidence="5" id="KW-0812">Transmembrane</keyword>
<accession>A0A438B8I6</accession>
<dbReference type="SUPFAM" id="SSF53448">
    <property type="entry name" value="Nucleotide-diphospho-sugar transferases"/>
    <property type="match status" value="1"/>
</dbReference>
<comment type="caution">
    <text evidence="6">The sequence shown here is derived from an EMBL/GenBank/DDBJ whole genome shotgun (WGS) entry which is preliminary data.</text>
</comment>